<dbReference type="RefSeq" id="XP_029007509.1">
    <property type="nucleotide sequence ID" value="XM_029151676.3"/>
</dbReference>
<keyword evidence="3 5" id="KW-0732">Signal</keyword>
<comment type="subcellular location">
    <subcellularLocation>
        <location evidence="1">Secreted</location>
    </subcellularLocation>
</comment>
<evidence type="ECO:0000256" key="1">
    <source>
        <dbReference type="ARBA" id="ARBA00004613"/>
    </source>
</evidence>
<evidence type="ECO:0000256" key="4">
    <source>
        <dbReference type="ARBA" id="ARBA00023180"/>
    </source>
</evidence>
<gene>
    <name evidence="7" type="primary">LOC114856060</name>
</gene>
<dbReference type="Proteomes" id="UP000515150">
    <property type="component" value="Chromosome 5"/>
</dbReference>
<evidence type="ECO:0000256" key="2">
    <source>
        <dbReference type="ARBA" id="ARBA00022525"/>
    </source>
</evidence>
<accession>A0A6P7MNT9</accession>
<organism evidence="6 7">
    <name type="scientific">Betta splendens</name>
    <name type="common">Siamese fighting fish</name>
    <dbReference type="NCBI Taxonomy" id="158456"/>
    <lineage>
        <taxon>Eukaryota</taxon>
        <taxon>Metazoa</taxon>
        <taxon>Chordata</taxon>
        <taxon>Craniata</taxon>
        <taxon>Vertebrata</taxon>
        <taxon>Euteleostomi</taxon>
        <taxon>Actinopterygii</taxon>
        <taxon>Neopterygii</taxon>
        <taxon>Teleostei</taxon>
        <taxon>Neoteleostei</taxon>
        <taxon>Acanthomorphata</taxon>
        <taxon>Anabantaria</taxon>
        <taxon>Anabantiformes</taxon>
        <taxon>Anabantoidei</taxon>
        <taxon>Osphronemidae</taxon>
        <taxon>Betta</taxon>
    </lineage>
</organism>
<evidence type="ECO:0000256" key="3">
    <source>
        <dbReference type="ARBA" id="ARBA00022729"/>
    </source>
</evidence>
<dbReference type="Gene3D" id="2.40.128.20">
    <property type="match status" value="1"/>
</dbReference>
<keyword evidence="6" id="KW-1185">Reference proteome</keyword>
<dbReference type="GeneID" id="114856060"/>
<evidence type="ECO:0000313" key="7">
    <source>
        <dbReference type="RefSeq" id="XP_029007509.1"/>
    </source>
</evidence>
<dbReference type="AlphaFoldDB" id="A0A6P7MNT9"/>
<evidence type="ECO:0000256" key="5">
    <source>
        <dbReference type="SAM" id="SignalP"/>
    </source>
</evidence>
<dbReference type="GO" id="GO:0005576">
    <property type="term" value="C:extracellular region"/>
    <property type="evidence" value="ECO:0007669"/>
    <property type="project" value="UniProtKB-SubCell"/>
</dbReference>
<evidence type="ECO:0000313" key="6">
    <source>
        <dbReference type="Proteomes" id="UP000515150"/>
    </source>
</evidence>
<keyword evidence="2" id="KW-0964">Secreted</keyword>
<sequence>MKTLCVAIVVLSLTSVCQSTALTCEQLKKPLDQSPDVSGRWYMIALSSDICLIPTLLNSLLWPSVVVDVTAQDQTTPNIYNANFTFNMHDFCDSEVETFVLKSSSLFDVDSNNAPTGEPDTLLHTGCPDCLVIKGNDDINLLMYLSRRKTVTDAELKEFETQSECMGWSKPEVLNTVHEYKDCKSFDDDNEHDVSTLLAKMGQRMKSSFMSPLRCIGQYIFNIPSIGWT</sequence>
<dbReference type="PANTHER" id="PTHR11967">
    <property type="entry name" value="ALPHA-1-ACID GLYCOPROTEIN"/>
    <property type="match status" value="1"/>
</dbReference>
<dbReference type="OrthoDB" id="8931017at2759"/>
<name>A0A6P7MNT9_BETSP</name>
<proteinExistence type="predicted"/>
<reference evidence="7" key="1">
    <citation type="submission" date="2025-08" db="UniProtKB">
        <authorList>
            <consortium name="RefSeq"/>
        </authorList>
    </citation>
    <scope>IDENTIFICATION</scope>
</reference>
<dbReference type="SUPFAM" id="SSF50814">
    <property type="entry name" value="Lipocalins"/>
    <property type="match status" value="1"/>
</dbReference>
<dbReference type="PANTHER" id="PTHR11967:SF2">
    <property type="entry name" value="ALPHA-1-ACID GLYCOPROTEIN 1"/>
    <property type="match status" value="1"/>
</dbReference>
<keyword evidence="4" id="KW-0325">Glycoprotein</keyword>
<dbReference type="KEGG" id="bspl:114856060"/>
<feature type="signal peptide" evidence="5">
    <location>
        <begin position="1"/>
        <end position="19"/>
    </location>
</feature>
<dbReference type="InParanoid" id="A0A6P7MNT9"/>
<protein>
    <submittedName>
        <fullName evidence="7">Uncharacterized protein LOC114856060</fullName>
    </submittedName>
</protein>
<feature type="chain" id="PRO_5028189737" evidence="5">
    <location>
        <begin position="20"/>
        <end position="229"/>
    </location>
</feature>
<dbReference type="InterPro" id="IPR012674">
    <property type="entry name" value="Calycin"/>
</dbReference>